<evidence type="ECO:0000256" key="1">
    <source>
        <dbReference type="SAM" id="SignalP"/>
    </source>
</evidence>
<name>A0AAP3UZN7_9PROT</name>
<dbReference type="EMBL" id="JARGEQ010000047">
    <property type="protein sequence ID" value="MDF1585821.1"/>
    <property type="molecule type" value="Genomic_DNA"/>
</dbReference>
<dbReference type="Proteomes" id="UP001301140">
    <property type="component" value="Unassembled WGS sequence"/>
</dbReference>
<keyword evidence="3" id="KW-1185">Reference proteome</keyword>
<organism evidence="2 3">
    <name type="scientific">Marinimicrococcus flavescens</name>
    <dbReference type="NCBI Taxonomy" id="3031815"/>
    <lineage>
        <taxon>Bacteria</taxon>
        <taxon>Pseudomonadati</taxon>
        <taxon>Pseudomonadota</taxon>
        <taxon>Alphaproteobacteria</taxon>
        <taxon>Geminicoccales</taxon>
        <taxon>Geminicoccaceae</taxon>
        <taxon>Marinimicrococcus</taxon>
    </lineage>
</organism>
<feature type="chain" id="PRO_5043019327" evidence="1">
    <location>
        <begin position="24"/>
        <end position="108"/>
    </location>
</feature>
<keyword evidence="1" id="KW-0732">Signal</keyword>
<proteinExistence type="predicted"/>
<accession>A0AAP3UZN7</accession>
<sequence>MRCAVPAALLALLLLCQASPAGAQSGESRLCRVANAITSSGQVKDRLKKCREGDIVVVLVAVQSVPLAEVAARACDFAGQVLLDATTDAIGIGRVTCLYPGSVRDRTR</sequence>
<dbReference type="AlphaFoldDB" id="A0AAP3UZN7"/>
<comment type="caution">
    <text evidence="2">The sequence shown here is derived from an EMBL/GenBank/DDBJ whole genome shotgun (WGS) entry which is preliminary data.</text>
</comment>
<feature type="signal peptide" evidence="1">
    <location>
        <begin position="1"/>
        <end position="23"/>
    </location>
</feature>
<reference evidence="2 3" key="1">
    <citation type="submission" date="2023-03" db="EMBL/GenBank/DDBJ databases">
        <title>YIM 152171 draft genome.</title>
        <authorList>
            <person name="Yang Z."/>
        </authorList>
    </citation>
    <scope>NUCLEOTIDE SEQUENCE [LARGE SCALE GENOMIC DNA]</scope>
    <source>
        <strain evidence="2 3">YIM 152171</strain>
    </source>
</reference>
<protein>
    <submittedName>
        <fullName evidence="2">Uncharacterized protein</fullName>
    </submittedName>
</protein>
<dbReference type="RefSeq" id="WP_327788241.1">
    <property type="nucleotide sequence ID" value="NZ_JARGEQ010000047.1"/>
</dbReference>
<evidence type="ECO:0000313" key="3">
    <source>
        <dbReference type="Proteomes" id="UP001301140"/>
    </source>
</evidence>
<gene>
    <name evidence="2" type="ORF">PZ740_05420</name>
</gene>
<evidence type="ECO:0000313" key="2">
    <source>
        <dbReference type="EMBL" id="MDF1585821.1"/>
    </source>
</evidence>